<evidence type="ECO:0000313" key="1">
    <source>
        <dbReference type="EMBL" id="SON54309.1"/>
    </source>
</evidence>
<accession>A0A2C9D2B4</accession>
<reference evidence="2" key="1">
    <citation type="submission" date="2017-09" db="EMBL/GenBank/DDBJ databases">
        <title>Genome sequence of Nannocystis excedens DSM 71.</title>
        <authorList>
            <person name="Blom J."/>
        </authorList>
    </citation>
    <scope>NUCLEOTIDE SEQUENCE [LARGE SCALE GENOMIC DNA]</scope>
    <source>
        <strain evidence="2">type strain: E19</strain>
    </source>
</reference>
<dbReference type="Proteomes" id="UP000223606">
    <property type="component" value="Chromosome 1"/>
</dbReference>
<dbReference type="EMBL" id="LT960614">
    <property type="protein sequence ID" value="SON54309.1"/>
    <property type="molecule type" value="Genomic_DNA"/>
</dbReference>
<gene>
    <name evidence="1" type="ORF">HDIA_0768</name>
</gene>
<dbReference type="KEGG" id="hdi:HDIA_0768"/>
<dbReference type="RefSeq" id="WP_099554518.1">
    <property type="nucleotide sequence ID" value="NZ_LT960614.1"/>
</dbReference>
<dbReference type="AlphaFoldDB" id="A0A2C9D2B4"/>
<organism evidence="1 2">
    <name type="scientific">Hartmannibacter diazotrophicus</name>
    <dbReference type="NCBI Taxonomy" id="1482074"/>
    <lineage>
        <taxon>Bacteria</taxon>
        <taxon>Pseudomonadati</taxon>
        <taxon>Pseudomonadota</taxon>
        <taxon>Alphaproteobacteria</taxon>
        <taxon>Hyphomicrobiales</taxon>
        <taxon>Pleomorphomonadaceae</taxon>
        <taxon>Hartmannibacter</taxon>
    </lineage>
</organism>
<protein>
    <submittedName>
        <fullName evidence="1">Uncharacterized protein</fullName>
    </submittedName>
</protein>
<keyword evidence="2" id="KW-1185">Reference proteome</keyword>
<dbReference type="OrthoDB" id="8100937at2"/>
<evidence type="ECO:0000313" key="2">
    <source>
        <dbReference type="Proteomes" id="UP000223606"/>
    </source>
</evidence>
<name>A0A2C9D2B4_9HYPH</name>
<proteinExistence type="predicted"/>
<sequence>MSALPLDQGITRFKANEDRFDVFANGDDTATFEASDASLVPSIRKFLKDKDDEINTATGGILEQTVAAKEEALAAAAYVNLNRQIITLEGLVEKSDPATITADDFIAALAANPDIREIRTRGGEYTFDKEISWSDRSLLINGGSAGATRINWTGVTSGFKPTYTNVNVDRFHHTAIGDINHHSKVAGAIGNLLTSNLLPYSLHKFYDFYNMIFTVENSASSFALPIKIHHGQGGLVSNIRVSNHRSGRTGVALEYSGFCLDNRLDGLNADYCDKASRIAPYEVQLVSVTGLTGAINAGEPVVFNSGGSPVATGIVVGNVSSSIFAVEIWTGTIGVGNACVGPLGSGTVDDVDLREWGAEGFNYRDITVVGCNWAIRAENTPLVAKLILSLRIHDLHANVIEGPLYLAYVKGLVGDALDLNCRSANKVLIDLVSCQRVKLDGRGGMTGVADGTGTVLRAYNGPNPYGYGVVPSGPIDVNMEVNPPNVGTLKNVSTDIGTVRDIRFGPITPPDTYTPGVSATVGALGSYTINTAQYRVRGKQVWLNVDITITDAGTASNLLVITLPSGVTLKTYTQIFGRLVTGSGKSISAFNAATAITLAINDNDAAGVIATGNRLSVAGWFEQV</sequence>